<dbReference type="Gene3D" id="1.10.443.10">
    <property type="entry name" value="Intergrase catalytic core"/>
    <property type="match status" value="1"/>
</dbReference>
<keyword evidence="6 9" id="KW-0238">DNA-binding</keyword>
<dbReference type="GO" id="GO:0051301">
    <property type="term" value="P:cell division"/>
    <property type="evidence" value="ECO:0007669"/>
    <property type="project" value="UniProtKB-KW"/>
</dbReference>
<comment type="caution">
    <text evidence="12">The sequence shown here is derived from an EMBL/GenBank/DDBJ whole genome shotgun (WGS) entry which is preliminary data.</text>
</comment>
<evidence type="ECO:0000256" key="8">
    <source>
        <dbReference type="ARBA" id="ARBA00023306"/>
    </source>
</evidence>
<dbReference type="SUPFAM" id="SSF56349">
    <property type="entry name" value="DNA breaking-rejoining enzymes"/>
    <property type="match status" value="1"/>
</dbReference>
<comment type="subcellular location">
    <subcellularLocation>
        <location evidence="1">Cytoplasm</location>
    </subcellularLocation>
</comment>
<dbReference type="InterPro" id="IPR011010">
    <property type="entry name" value="DNA_brk_join_enz"/>
</dbReference>
<dbReference type="Gene3D" id="1.10.150.130">
    <property type="match status" value="1"/>
</dbReference>
<dbReference type="PANTHER" id="PTHR30349">
    <property type="entry name" value="PHAGE INTEGRASE-RELATED"/>
    <property type="match status" value="1"/>
</dbReference>
<dbReference type="CDD" id="cd00397">
    <property type="entry name" value="DNA_BRE_C"/>
    <property type="match status" value="1"/>
</dbReference>
<keyword evidence="3" id="KW-0132">Cell division</keyword>
<dbReference type="Proteomes" id="UP000034613">
    <property type="component" value="Unassembled WGS sequence"/>
</dbReference>
<evidence type="ECO:0000256" key="6">
    <source>
        <dbReference type="ARBA" id="ARBA00023125"/>
    </source>
</evidence>
<dbReference type="GO" id="GO:0006310">
    <property type="term" value="P:DNA recombination"/>
    <property type="evidence" value="ECO:0007669"/>
    <property type="project" value="UniProtKB-KW"/>
</dbReference>
<dbReference type="PROSITE" id="PS51898">
    <property type="entry name" value="TYR_RECOMBINASE"/>
    <property type="match status" value="1"/>
</dbReference>
<evidence type="ECO:0000256" key="9">
    <source>
        <dbReference type="PROSITE-ProRule" id="PRU01248"/>
    </source>
</evidence>
<sequence length="293" mass="33283">MPRSQLTMTQDTLKNLLPKFIDYLRIKNRSNSTVIAYRADLEQLINFLQSKSKVLPQQITSVDIEIFRDTLLAEKYTPKSVSRKLNAVKTFFRWLVLEKIVAQDISHQVSHPKIEVGAPKFLSPLEYRALRDVVRSDVRIATIVELILQAGMRISEVAQLKVEDIKNDSIKVAAYATQPERTIPLNKPAKDALNVYLVNRKNESPYVFVSKNGNPLAVRNIRAAVDRYMQKAGIPNYSVNDLRTTFIIENLKAGVDLILLSQVVGHKRLSTTEKYLALAEVTQPGKRQTLQEL</sequence>
<dbReference type="PROSITE" id="PS51900">
    <property type="entry name" value="CB"/>
    <property type="match status" value="1"/>
</dbReference>
<dbReference type="Pfam" id="PF00589">
    <property type="entry name" value="Phage_integrase"/>
    <property type="match status" value="1"/>
</dbReference>
<evidence type="ECO:0000256" key="5">
    <source>
        <dbReference type="ARBA" id="ARBA00022908"/>
    </source>
</evidence>
<dbReference type="InterPro" id="IPR010998">
    <property type="entry name" value="Integrase_recombinase_N"/>
</dbReference>
<dbReference type="GO" id="GO:0007059">
    <property type="term" value="P:chromosome segregation"/>
    <property type="evidence" value="ECO:0007669"/>
    <property type="project" value="UniProtKB-KW"/>
</dbReference>
<keyword evidence="8" id="KW-0131">Cell cycle</keyword>
<keyword evidence="2" id="KW-0963">Cytoplasm</keyword>
<dbReference type="PANTHER" id="PTHR30349:SF77">
    <property type="entry name" value="TYROSINE RECOMBINASE XERC"/>
    <property type="match status" value="1"/>
</dbReference>
<dbReference type="GO" id="GO:0005737">
    <property type="term" value="C:cytoplasm"/>
    <property type="evidence" value="ECO:0007669"/>
    <property type="project" value="UniProtKB-SubCell"/>
</dbReference>
<dbReference type="InterPro" id="IPR004107">
    <property type="entry name" value="Integrase_SAM-like_N"/>
</dbReference>
<dbReference type="InterPro" id="IPR050090">
    <property type="entry name" value="Tyrosine_recombinase_XerCD"/>
</dbReference>
<accession>A0A0G0SM79</accession>
<evidence type="ECO:0000259" key="10">
    <source>
        <dbReference type="PROSITE" id="PS51898"/>
    </source>
</evidence>
<evidence type="ECO:0000313" key="13">
    <source>
        <dbReference type="Proteomes" id="UP000034613"/>
    </source>
</evidence>
<evidence type="ECO:0000259" key="11">
    <source>
        <dbReference type="PROSITE" id="PS51900"/>
    </source>
</evidence>
<reference evidence="12 13" key="1">
    <citation type="journal article" date="2015" name="Nature">
        <title>rRNA introns, odd ribosomes, and small enigmatic genomes across a large radiation of phyla.</title>
        <authorList>
            <person name="Brown C.T."/>
            <person name="Hug L.A."/>
            <person name="Thomas B.C."/>
            <person name="Sharon I."/>
            <person name="Castelle C.J."/>
            <person name="Singh A."/>
            <person name="Wilkins M.J."/>
            <person name="Williams K.H."/>
            <person name="Banfield J.F."/>
        </authorList>
    </citation>
    <scope>NUCLEOTIDE SEQUENCE [LARGE SCALE GENOMIC DNA]</scope>
</reference>
<evidence type="ECO:0000313" key="12">
    <source>
        <dbReference type="EMBL" id="KKR63496.1"/>
    </source>
</evidence>
<evidence type="ECO:0000256" key="1">
    <source>
        <dbReference type="ARBA" id="ARBA00004496"/>
    </source>
</evidence>
<evidence type="ECO:0000256" key="2">
    <source>
        <dbReference type="ARBA" id="ARBA00022490"/>
    </source>
</evidence>
<dbReference type="InterPro" id="IPR013762">
    <property type="entry name" value="Integrase-like_cat_sf"/>
</dbReference>
<evidence type="ECO:0000256" key="7">
    <source>
        <dbReference type="ARBA" id="ARBA00023172"/>
    </source>
</evidence>
<dbReference type="Pfam" id="PF02899">
    <property type="entry name" value="Phage_int_SAM_1"/>
    <property type="match status" value="1"/>
</dbReference>
<feature type="domain" description="Tyr recombinase" evidence="10">
    <location>
        <begin position="117"/>
        <end position="291"/>
    </location>
</feature>
<keyword evidence="7" id="KW-0233">DNA recombination</keyword>
<name>A0A0G0SM79_9BACT</name>
<keyword evidence="4" id="KW-0159">Chromosome partition</keyword>
<dbReference type="AlphaFoldDB" id="A0A0G0SM79"/>
<feature type="domain" description="Core-binding (CB)" evidence="11">
    <location>
        <begin position="11"/>
        <end position="96"/>
    </location>
</feature>
<dbReference type="GO" id="GO:0003677">
    <property type="term" value="F:DNA binding"/>
    <property type="evidence" value="ECO:0007669"/>
    <property type="project" value="UniProtKB-UniRule"/>
</dbReference>
<organism evidence="12 13">
    <name type="scientific">Candidatus Woesebacteria bacterium GW2011_GWA1_40_45</name>
    <dbReference type="NCBI Taxonomy" id="1618554"/>
    <lineage>
        <taxon>Bacteria</taxon>
        <taxon>Candidatus Woeseibacteriota</taxon>
    </lineage>
</organism>
<keyword evidence="5" id="KW-0229">DNA integration</keyword>
<dbReference type="EMBL" id="LBZB01000003">
    <property type="protein sequence ID" value="KKR63496.1"/>
    <property type="molecule type" value="Genomic_DNA"/>
</dbReference>
<evidence type="ECO:0000256" key="3">
    <source>
        <dbReference type="ARBA" id="ARBA00022618"/>
    </source>
</evidence>
<protein>
    <submittedName>
        <fullName evidence="12">Tyrosine recombinase XerC</fullName>
    </submittedName>
</protein>
<gene>
    <name evidence="12" type="ORF">UU03_C0003G0003</name>
</gene>
<evidence type="ECO:0000256" key="4">
    <source>
        <dbReference type="ARBA" id="ARBA00022829"/>
    </source>
</evidence>
<dbReference type="InterPro" id="IPR002104">
    <property type="entry name" value="Integrase_catalytic"/>
</dbReference>
<dbReference type="InterPro" id="IPR044068">
    <property type="entry name" value="CB"/>
</dbReference>
<dbReference type="GO" id="GO:0015074">
    <property type="term" value="P:DNA integration"/>
    <property type="evidence" value="ECO:0007669"/>
    <property type="project" value="UniProtKB-KW"/>
</dbReference>
<proteinExistence type="predicted"/>